<feature type="compositionally biased region" description="Polar residues" evidence="8">
    <location>
        <begin position="29"/>
        <end position="48"/>
    </location>
</feature>
<gene>
    <name evidence="10" type="ORF">NliqN6_3875</name>
</gene>
<organism evidence="10 11">
    <name type="scientific">Naganishia liquefaciens</name>
    <dbReference type="NCBI Taxonomy" id="104408"/>
    <lineage>
        <taxon>Eukaryota</taxon>
        <taxon>Fungi</taxon>
        <taxon>Dikarya</taxon>
        <taxon>Basidiomycota</taxon>
        <taxon>Agaricomycotina</taxon>
        <taxon>Tremellomycetes</taxon>
        <taxon>Filobasidiales</taxon>
        <taxon>Filobasidiaceae</taxon>
        <taxon>Naganishia</taxon>
    </lineage>
</organism>
<evidence type="ECO:0000256" key="1">
    <source>
        <dbReference type="ARBA" id="ARBA00004141"/>
    </source>
</evidence>
<dbReference type="Gene3D" id="1.20.1250.20">
    <property type="entry name" value="MFS general substrate transporter like domains"/>
    <property type="match status" value="2"/>
</dbReference>
<dbReference type="PANTHER" id="PTHR23501">
    <property type="entry name" value="MAJOR FACILITATOR SUPERFAMILY"/>
    <property type="match status" value="1"/>
</dbReference>
<evidence type="ECO:0000256" key="2">
    <source>
        <dbReference type="ARBA" id="ARBA00008335"/>
    </source>
</evidence>
<feature type="transmembrane region" description="Helical" evidence="9">
    <location>
        <begin position="136"/>
        <end position="157"/>
    </location>
</feature>
<dbReference type="SUPFAM" id="SSF103473">
    <property type="entry name" value="MFS general substrate transporter"/>
    <property type="match status" value="1"/>
</dbReference>
<evidence type="ECO:0000256" key="5">
    <source>
        <dbReference type="ARBA" id="ARBA00022989"/>
    </source>
</evidence>
<feature type="transmembrane region" description="Helical" evidence="9">
    <location>
        <begin position="225"/>
        <end position="246"/>
    </location>
</feature>
<dbReference type="Pfam" id="PF07690">
    <property type="entry name" value="MFS_1"/>
    <property type="match status" value="1"/>
</dbReference>
<feature type="transmembrane region" description="Helical" evidence="9">
    <location>
        <begin position="322"/>
        <end position="342"/>
    </location>
</feature>
<evidence type="ECO:0000256" key="6">
    <source>
        <dbReference type="ARBA" id="ARBA00023065"/>
    </source>
</evidence>
<comment type="subcellular location">
    <subcellularLocation>
        <location evidence="1">Membrane</location>
        <topology evidence="1">Multi-pass membrane protein</topology>
    </subcellularLocation>
</comment>
<comment type="caution">
    <text evidence="10">The sequence shown here is derived from an EMBL/GenBank/DDBJ whole genome shotgun (WGS) entry which is preliminary data.</text>
</comment>
<keyword evidence="11" id="KW-1185">Reference proteome</keyword>
<name>A0A8H3YFP0_9TREE</name>
<evidence type="ECO:0000256" key="3">
    <source>
        <dbReference type="ARBA" id="ARBA00022448"/>
    </source>
</evidence>
<evidence type="ECO:0000313" key="10">
    <source>
        <dbReference type="EMBL" id="GHJ87473.1"/>
    </source>
</evidence>
<evidence type="ECO:0000256" key="4">
    <source>
        <dbReference type="ARBA" id="ARBA00022692"/>
    </source>
</evidence>
<dbReference type="InterPro" id="IPR036259">
    <property type="entry name" value="MFS_trans_sf"/>
</dbReference>
<keyword evidence="6" id="KW-0406">Ion transport</keyword>
<dbReference type="GO" id="GO:0006811">
    <property type="term" value="P:monoatomic ion transport"/>
    <property type="evidence" value="ECO:0007669"/>
    <property type="project" value="UniProtKB-KW"/>
</dbReference>
<feature type="transmembrane region" description="Helical" evidence="9">
    <location>
        <begin position="354"/>
        <end position="375"/>
    </location>
</feature>
<feature type="transmembrane region" description="Helical" evidence="9">
    <location>
        <begin position="291"/>
        <end position="310"/>
    </location>
</feature>
<dbReference type="GO" id="GO:0022857">
    <property type="term" value="F:transmembrane transporter activity"/>
    <property type="evidence" value="ECO:0007669"/>
    <property type="project" value="InterPro"/>
</dbReference>
<dbReference type="EMBL" id="BLZA01000021">
    <property type="protein sequence ID" value="GHJ87473.1"/>
    <property type="molecule type" value="Genomic_DNA"/>
</dbReference>
<feature type="transmembrane region" description="Helical" evidence="9">
    <location>
        <begin position="484"/>
        <end position="511"/>
    </location>
</feature>
<feature type="transmembrane region" description="Helical" evidence="9">
    <location>
        <begin position="69"/>
        <end position="92"/>
    </location>
</feature>
<feature type="transmembrane region" description="Helical" evidence="9">
    <location>
        <begin position="395"/>
        <end position="416"/>
    </location>
</feature>
<evidence type="ECO:0000256" key="8">
    <source>
        <dbReference type="SAM" id="MobiDB-lite"/>
    </source>
</evidence>
<feature type="transmembrane region" description="Helical" evidence="9">
    <location>
        <begin position="197"/>
        <end position="219"/>
    </location>
</feature>
<feature type="transmembrane region" description="Helical" evidence="9">
    <location>
        <begin position="562"/>
        <end position="585"/>
    </location>
</feature>
<feature type="transmembrane region" description="Helical" evidence="9">
    <location>
        <begin position="104"/>
        <end position="124"/>
    </location>
</feature>
<dbReference type="FunFam" id="1.20.1250.20:FF:000197">
    <property type="entry name" value="Siderophore iron transporter 1"/>
    <property type="match status" value="1"/>
</dbReference>
<dbReference type="Proteomes" id="UP000620104">
    <property type="component" value="Unassembled WGS sequence"/>
</dbReference>
<dbReference type="OrthoDB" id="2241241at2759"/>
<feature type="transmembrane region" description="Helical" evidence="9">
    <location>
        <begin position="163"/>
        <end position="185"/>
    </location>
</feature>
<dbReference type="GO" id="GO:0005886">
    <property type="term" value="C:plasma membrane"/>
    <property type="evidence" value="ECO:0007669"/>
    <property type="project" value="TreeGrafter"/>
</dbReference>
<evidence type="ECO:0008006" key="12">
    <source>
        <dbReference type="Google" id="ProtNLM"/>
    </source>
</evidence>
<dbReference type="AlphaFoldDB" id="A0A8H3YFP0"/>
<dbReference type="InterPro" id="IPR011701">
    <property type="entry name" value="MFS"/>
</dbReference>
<accession>A0A8H3YFP0</accession>
<keyword evidence="4 9" id="KW-0812">Transmembrane</keyword>
<evidence type="ECO:0000256" key="9">
    <source>
        <dbReference type="SAM" id="Phobius"/>
    </source>
</evidence>
<keyword evidence="3" id="KW-0813">Transport</keyword>
<comment type="similarity">
    <text evidence="2">Belongs to the major facilitator superfamily.</text>
</comment>
<feature type="region of interest" description="Disordered" evidence="8">
    <location>
        <begin position="1"/>
        <end position="48"/>
    </location>
</feature>
<evidence type="ECO:0000313" key="11">
    <source>
        <dbReference type="Proteomes" id="UP000620104"/>
    </source>
</evidence>
<evidence type="ECO:0000256" key="7">
    <source>
        <dbReference type="ARBA" id="ARBA00023136"/>
    </source>
</evidence>
<reference evidence="10" key="1">
    <citation type="submission" date="2020-07" db="EMBL/GenBank/DDBJ databases">
        <title>Draft Genome Sequence of a Deep-Sea Yeast, Naganishia (Cryptococcus) liquefaciens strain N6.</title>
        <authorList>
            <person name="Han Y.W."/>
            <person name="Kajitani R."/>
            <person name="Morimoto H."/>
            <person name="Parhat M."/>
            <person name="Tsubouchi H."/>
            <person name="Bakenova O."/>
            <person name="Ogata M."/>
            <person name="Argunhan B."/>
            <person name="Aoki R."/>
            <person name="Kajiwara S."/>
            <person name="Itoh T."/>
            <person name="Iwasaki H."/>
        </authorList>
    </citation>
    <scope>NUCLEOTIDE SEQUENCE</scope>
    <source>
        <strain evidence="10">N6</strain>
    </source>
</reference>
<dbReference type="PANTHER" id="PTHR23501:SF58">
    <property type="entry name" value="LOW AFFINITY HEME TRANSPORTER STR3"/>
    <property type="match status" value="1"/>
</dbReference>
<feature type="compositionally biased region" description="Polar residues" evidence="8">
    <location>
        <begin position="1"/>
        <end position="10"/>
    </location>
</feature>
<protein>
    <recommendedName>
        <fullName evidence="12">MFS transporter</fullName>
    </recommendedName>
</protein>
<proteinExistence type="inferred from homology"/>
<sequence>MSTSTQQPFDDQSFEDKKDAPIGSLPVNELNNNASPAESTNDTPSFEQQQGVTRIEALYRVFGKGWKYWALWIAIMIVFYAYTLSSSTSYIYQPFATSGFQQHAVIGTIGVVTNLISGTAKPFIAKIADLTSRPAAISFALIFYTMGAIIIAASSTVSAVCVGMVIFASGATGLDFLFGLLIADITSIQWRGFVNGVASLPFIINAFVSADISSAISLANWRWGYGMFAIILPACIAPVLVMLFWADYRAQRLGHLSFASSDIAQRRQQGSDEPQKPFFRAALEYLDKMDAFGLLLLTFGWCLMLLPFTLSAGAKGGYDNPSMIAMFVCGGCIFIFFCVWEWKFANYPLQSKHVLNRSFLCSVVIDFMYYLSGYISDTYFTSWIYVVTDWSTKNYGYYVNILTVGLCFFGLCAGLVQRYTHRYKYLQVSGLCLRILGVGLTYHAAKGHTTDAVLVSARVITSLGGAISVIGSQTATQASVPHQYLATAAALLAMYTAIGGSIGSAIASAMWTHRLPEYLEKYVGDVYNATEIEAIYGDITVARAAEPRDMIKKAYNEMAEDMFLPALILCFVPLIAGFLTSNFYLDDSHNAIETNKKIHLRTEAEIKAEEEALKNAKDREASM</sequence>
<keyword evidence="5 9" id="KW-1133">Transmembrane helix</keyword>
<keyword evidence="7 9" id="KW-0472">Membrane</keyword>